<dbReference type="InterPro" id="IPR038725">
    <property type="entry name" value="YdaG_split_barrel_FMN-bd"/>
</dbReference>
<feature type="domain" description="General stress protein FMN-binding split barrel" evidence="1">
    <location>
        <begin position="11"/>
        <end position="137"/>
    </location>
</feature>
<evidence type="ECO:0000313" key="2">
    <source>
        <dbReference type="EMBL" id="KQB84099.1"/>
    </source>
</evidence>
<protein>
    <submittedName>
        <fullName evidence="2">Pyridoxamine 5'-phosphate oxidase</fullName>
    </submittedName>
</protein>
<dbReference type="PATRIC" id="fig|1544416.3.peg.898"/>
<dbReference type="PANTHER" id="PTHR34818:SF1">
    <property type="entry name" value="PROTEIN BLI-3"/>
    <property type="match status" value="1"/>
</dbReference>
<evidence type="ECO:0000259" key="1">
    <source>
        <dbReference type="Pfam" id="PF16242"/>
    </source>
</evidence>
<dbReference type="RefSeq" id="WP_055122101.1">
    <property type="nucleotide sequence ID" value="NZ_LKST01000002.1"/>
</dbReference>
<accession>A0A0Q0TYC2</accession>
<dbReference type="OrthoDB" id="1432662at2"/>
<dbReference type="Pfam" id="PF16242">
    <property type="entry name" value="Pyrid_ox_like"/>
    <property type="match status" value="1"/>
</dbReference>
<gene>
    <name evidence="2" type="ORF">Cocul_00895</name>
</gene>
<dbReference type="Proteomes" id="UP000050517">
    <property type="component" value="Unassembled WGS sequence"/>
</dbReference>
<name>A0A0Q0TYC2_9CORY</name>
<reference evidence="2 3" key="1">
    <citation type="submission" date="2015-10" db="EMBL/GenBank/DDBJ databases">
        <title>Corynebacteirum lowii and Corynebacterium oculi species nova, derived from human clinical disease and and emended description of Corynebacterium mastiditis.</title>
        <authorList>
            <person name="Bernard K."/>
            <person name="Pacheco A.L."/>
            <person name="Mcdougall C."/>
            <person name="Burtx T."/>
            <person name="Weibe D."/>
            <person name="Tyler S."/>
            <person name="Olson A.B."/>
            <person name="Cnockaert M."/>
            <person name="Eguchi H."/>
            <person name="Kuwahara T."/>
            <person name="Nakayama-Imaohji H."/>
            <person name="Boudewijins M."/>
            <person name="Van Hoecke F."/>
            <person name="Bernier A.-M."/>
            <person name="Vandamme P."/>
        </authorList>
    </citation>
    <scope>NUCLEOTIDE SEQUENCE [LARGE SCALE GENOMIC DNA]</scope>
    <source>
        <strain evidence="2 3">NML 130210</strain>
    </source>
</reference>
<dbReference type="STRING" id="1544416.Cocul_00895"/>
<dbReference type="Gene3D" id="2.30.110.10">
    <property type="entry name" value="Electron Transport, Fmn-binding Protein, Chain A"/>
    <property type="match status" value="1"/>
</dbReference>
<dbReference type="PANTHER" id="PTHR34818">
    <property type="entry name" value="PROTEIN BLI-3"/>
    <property type="match status" value="1"/>
</dbReference>
<dbReference type="InterPro" id="IPR012349">
    <property type="entry name" value="Split_barrel_FMN-bd"/>
</dbReference>
<dbReference type="SUPFAM" id="SSF50475">
    <property type="entry name" value="FMN-binding split barrel"/>
    <property type="match status" value="1"/>
</dbReference>
<sequence>MDYTEHLSALDILRRNRLVMLTATNTDGALQAQPMAAQKITDDGTVWFFLNTDSDLAKATQHKPEVNLAVAEKGSWISFSGTATLVDDKEKIDQLWSTTVADWFPQGKEDPAVALLKFQTETAKRWDSQTNNDSQTISFNTNQ</sequence>
<proteinExistence type="predicted"/>
<dbReference type="AlphaFoldDB" id="A0A0Q0TYC2"/>
<comment type="caution">
    <text evidence="2">The sequence shown here is derived from an EMBL/GenBank/DDBJ whole genome shotgun (WGS) entry which is preliminary data.</text>
</comment>
<keyword evidence="3" id="KW-1185">Reference proteome</keyword>
<organism evidence="2 3">
    <name type="scientific">Corynebacterium oculi</name>
    <dbReference type="NCBI Taxonomy" id="1544416"/>
    <lineage>
        <taxon>Bacteria</taxon>
        <taxon>Bacillati</taxon>
        <taxon>Actinomycetota</taxon>
        <taxon>Actinomycetes</taxon>
        <taxon>Mycobacteriales</taxon>
        <taxon>Corynebacteriaceae</taxon>
        <taxon>Corynebacterium</taxon>
    </lineage>
</organism>
<evidence type="ECO:0000313" key="3">
    <source>
        <dbReference type="Proteomes" id="UP000050517"/>
    </source>
</evidence>
<dbReference type="EMBL" id="LKST01000002">
    <property type="protein sequence ID" value="KQB84099.1"/>
    <property type="molecule type" value="Genomic_DNA"/>
</dbReference>
<dbReference type="InterPro" id="IPR052917">
    <property type="entry name" value="Stress-Dev_Protein"/>
</dbReference>